<dbReference type="Pfam" id="PF13091">
    <property type="entry name" value="PLDc_2"/>
    <property type="match status" value="2"/>
</dbReference>
<dbReference type="SUPFAM" id="SSF56024">
    <property type="entry name" value="Phospholipase D/nuclease"/>
    <property type="match status" value="2"/>
</dbReference>
<keyword evidence="16" id="KW-1185">Reference proteome</keyword>
<evidence type="ECO:0000256" key="3">
    <source>
        <dbReference type="ARBA" id="ARBA00022516"/>
    </source>
</evidence>
<gene>
    <name evidence="15" type="primary">cls</name>
    <name evidence="15" type="ORF">CR205_17295</name>
</gene>
<protein>
    <recommendedName>
        <fullName evidence="12">Cardiolipin synthase</fullName>
        <ecNumber evidence="12">2.7.8.-</ecNumber>
    </recommendedName>
</protein>
<dbReference type="InterPro" id="IPR022924">
    <property type="entry name" value="Cardiolipin_synthase"/>
</dbReference>
<keyword evidence="7 13" id="KW-1133">Transmembrane helix</keyword>
<keyword evidence="3" id="KW-0444">Lipid biosynthesis</keyword>
<feature type="domain" description="PLD phosphodiesterase" evidence="14">
    <location>
        <begin position="174"/>
        <end position="201"/>
    </location>
</feature>
<dbReference type="CDD" id="cd09110">
    <property type="entry name" value="PLDc_CLS_1"/>
    <property type="match status" value="1"/>
</dbReference>
<evidence type="ECO:0000256" key="7">
    <source>
        <dbReference type="ARBA" id="ARBA00022989"/>
    </source>
</evidence>
<evidence type="ECO:0000256" key="1">
    <source>
        <dbReference type="ARBA" id="ARBA00004236"/>
    </source>
</evidence>
<keyword evidence="9 13" id="KW-0472">Membrane</keyword>
<keyword evidence="4" id="KW-0808">Transferase</keyword>
<keyword evidence="8" id="KW-0443">Lipid metabolism</keyword>
<evidence type="ECO:0000256" key="13">
    <source>
        <dbReference type="SAM" id="Phobius"/>
    </source>
</evidence>
<evidence type="ECO:0000313" key="16">
    <source>
        <dbReference type="Proteomes" id="UP000248066"/>
    </source>
</evidence>
<dbReference type="EMBL" id="PDOF01000003">
    <property type="protein sequence ID" value="PYZ96122.1"/>
    <property type="molecule type" value="Genomic_DNA"/>
</dbReference>
<keyword evidence="6" id="KW-0677">Repeat</keyword>
<dbReference type="Proteomes" id="UP000248066">
    <property type="component" value="Unassembled WGS sequence"/>
</dbReference>
<feature type="transmembrane region" description="Helical" evidence="13">
    <location>
        <begin position="32"/>
        <end position="53"/>
    </location>
</feature>
<evidence type="ECO:0000256" key="4">
    <source>
        <dbReference type="ARBA" id="ARBA00022679"/>
    </source>
</evidence>
<feature type="domain" description="PLD phosphodiesterase" evidence="14">
    <location>
        <begin position="346"/>
        <end position="373"/>
    </location>
</feature>
<keyword evidence="2" id="KW-1003">Cell membrane</keyword>
<dbReference type="CDD" id="cd09112">
    <property type="entry name" value="PLDc_CLS_2"/>
    <property type="match status" value="1"/>
</dbReference>
<accession>A0A2W0HGU5</accession>
<dbReference type="Gene3D" id="3.30.870.10">
    <property type="entry name" value="Endonuclease Chain A"/>
    <property type="match status" value="2"/>
</dbReference>
<dbReference type="AlphaFoldDB" id="A0A2W0HGU5"/>
<evidence type="ECO:0000256" key="5">
    <source>
        <dbReference type="ARBA" id="ARBA00022692"/>
    </source>
</evidence>
<evidence type="ECO:0000259" key="14">
    <source>
        <dbReference type="PROSITE" id="PS50035"/>
    </source>
</evidence>
<evidence type="ECO:0000256" key="8">
    <source>
        <dbReference type="ARBA" id="ARBA00023098"/>
    </source>
</evidence>
<dbReference type="GO" id="GO:0008808">
    <property type="term" value="F:cardiolipin synthase activity"/>
    <property type="evidence" value="ECO:0007669"/>
    <property type="project" value="UniProtKB-UniRule"/>
</dbReference>
<dbReference type="NCBIfam" id="TIGR04265">
    <property type="entry name" value="bac_cardiolipin"/>
    <property type="match status" value="1"/>
</dbReference>
<dbReference type="GO" id="GO:0032049">
    <property type="term" value="P:cardiolipin biosynthetic process"/>
    <property type="evidence" value="ECO:0007669"/>
    <property type="project" value="UniProtKB-UniRule"/>
</dbReference>
<evidence type="ECO:0000256" key="11">
    <source>
        <dbReference type="ARBA" id="ARBA00023264"/>
    </source>
</evidence>
<name>A0A2W0HGU5_9BACI</name>
<comment type="subcellular location">
    <subcellularLocation>
        <location evidence="1">Cell membrane</location>
    </subcellularLocation>
</comment>
<dbReference type="SMART" id="SM00155">
    <property type="entry name" value="PLDc"/>
    <property type="match status" value="2"/>
</dbReference>
<keyword evidence="5 13" id="KW-0812">Transmembrane</keyword>
<dbReference type="PANTHER" id="PTHR21248:SF7">
    <property type="entry name" value="MINOR CARDIOLIPIN SYNTHASE CLSB"/>
    <property type="match status" value="1"/>
</dbReference>
<evidence type="ECO:0000256" key="9">
    <source>
        <dbReference type="ARBA" id="ARBA00023136"/>
    </source>
</evidence>
<comment type="caution">
    <text evidence="15">The sequence shown here is derived from an EMBL/GenBank/DDBJ whole genome shotgun (WGS) entry which is preliminary data.</text>
</comment>
<dbReference type="InterPro" id="IPR001736">
    <property type="entry name" value="PLipase_D/transphosphatidylase"/>
</dbReference>
<sequence length="433" mass="49642">MELQSVRENNRNTAGISPAVIADVSLGGNNLILLHTILIILAIFALICIWFIIDFTIARRLHEKHTPPYTEPPVRNSDVQFFARGDKLFNHMFGEIEQAEDHIHMLFYIFRADDISKEMINRLMDKAREGVEVRLMVDFMGFRISRKLKKEIRKSGVHLSITHRPSLPFLFYSANKRNHRKITVIDGRTAYIGGYNVGDEYLGRDPSFGPWRDYHLCVTGEAVNDLQDIFLRDWEAASGEDIIGENRYYPEQKPGSKTIQILASNGSHIEDAALKLIKTAENTLIIGTPYFVPGREVKNALIQAAKRGVDIRVIIPKNPDHPLVIHAAYPYFRELIEAGVNIHMYFQGFYHSKAIIVDDKVCDIGTANFDKRSFRINREVNCLIHNEQWIRQVMVQVNEDLNRSDRVTIEHLNNRSLLKRGKETLASLLSPLI</sequence>
<keyword evidence="11" id="KW-1208">Phospholipid metabolism</keyword>
<evidence type="ECO:0000256" key="10">
    <source>
        <dbReference type="ARBA" id="ARBA00023209"/>
    </source>
</evidence>
<dbReference type="EC" id="2.7.8.-" evidence="12"/>
<dbReference type="PROSITE" id="PS50035">
    <property type="entry name" value="PLD"/>
    <property type="match status" value="2"/>
</dbReference>
<evidence type="ECO:0000313" key="15">
    <source>
        <dbReference type="EMBL" id="PYZ96122.1"/>
    </source>
</evidence>
<dbReference type="PANTHER" id="PTHR21248">
    <property type="entry name" value="CARDIOLIPIN SYNTHASE"/>
    <property type="match status" value="1"/>
</dbReference>
<evidence type="ECO:0000256" key="2">
    <source>
        <dbReference type="ARBA" id="ARBA00022475"/>
    </source>
</evidence>
<dbReference type="FunFam" id="3.30.870.10:FF:000014">
    <property type="entry name" value="Cardiolipin synthase"/>
    <property type="match status" value="1"/>
</dbReference>
<reference evidence="15 16" key="1">
    <citation type="submission" date="2017-10" db="EMBL/GenBank/DDBJ databases">
        <title>Bacillus sp. nov., a halophilic bacterium isolated from a Yangshapao Lake.</title>
        <authorList>
            <person name="Wang H."/>
        </authorList>
    </citation>
    <scope>NUCLEOTIDE SEQUENCE [LARGE SCALE GENOMIC DNA]</scope>
    <source>
        <strain evidence="15 16">YSP-3</strain>
    </source>
</reference>
<evidence type="ECO:0000256" key="6">
    <source>
        <dbReference type="ARBA" id="ARBA00022737"/>
    </source>
</evidence>
<dbReference type="InterPro" id="IPR025202">
    <property type="entry name" value="PLD-like_dom"/>
</dbReference>
<keyword evidence="10" id="KW-0594">Phospholipid biosynthesis</keyword>
<proteinExistence type="predicted"/>
<evidence type="ECO:0000256" key="12">
    <source>
        <dbReference type="NCBIfam" id="TIGR04265"/>
    </source>
</evidence>
<dbReference type="GO" id="GO:0005886">
    <property type="term" value="C:plasma membrane"/>
    <property type="evidence" value="ECO:0007669"/>
    <property type="project" value="UniProtKB-SubCell"/>
</dbReference>
<organism evidence="15 16">
    <name type="scientific">Alteribacter lacisalsi</name>
    <dbReference type="NCBI Taxonomy" id="2045244"/>
    <lineage>
        <taxon>Bacteria</taxon>
        <taxon>Bacillati</taxon>
        <taxon>Bacillota</taxon>
        <taxon>Bacilli</taxon>
        <taxon>Bacillales</taxon>
        <taxon>Bacillaceae</taxon>
        <taxon>Alteribacter</taxon>
    </lineage>
</organism>